<proteinExistence type="predicted"/>
<dbReference type="PANTHER" id="PTHR37042:SF4">
    <property type="entry name" value="OUTER MEMBRANE PROTEIN RV1973"/>
    <property type="match status" value="1"/>
</dbReference>
<feature type="region of interest" description="Disordered" evidence="3">
    <location>
        <begin position="1"/>
        <end position="30"/>
    </location>
</feature>
<evidence type="ECO:0000256" key="1">
    <source>
        <dbReference type="ARBA" id="ARBA00004370"/>
    </source>
</evidence>
<accession>A0A9X3D9C3</accession>
<evidence type="ECO:0000313" key="5">
    <source>
        <dbReference type="EMBL" id="MCX2967112.1"/>
    </source>
</evidence>
<dbReference type="PANTHER" id="PTHR37042">
    <property type="entry name" value="OUTER MEMBRANE PROTEIN RV1973"/>
    <property type="match status" value="1"/>
</dbReference>
<dbReference type="EMBL" id="JAPKFM010000042">
    <property type="protein sequence ID" value="MCX2967112.1"/>
    <property type="molecule type" value="Genomic_DNA"/>
</dbReference>
<organism evidence="5 6">
    <name type="scientific">Gordonia aquimaris</name>
    <dbReference type="NCBI Taxonomy" id="2984863"/>
    <lineage>
        <taxon>Bacteria</taxon>
        <taxon>Bacillati</taxon>
        <taxon>Actinomycetota</taxon>
        <taxon>Actinomycetes</taxon>
        <taxon>Mycobacteriales</taxon>
        <taxon>Gordoniaceae</taxon>
        <taxon>Gordonia</taxon>
    </lineage>
</organism>
<evidence type="ECO:0000256" key="2">
    <source>
        <dbReference type="ARBA" id="ARBA00023136"/>
    </source>
</evidence>
<name>A0A9X3D9C3_9ACTN</name>
<sequence length="192" mass="20294">MAVVTDQVEATGPEVDDDAVGPESAGEGAGTAPLRSVVTVWALVAALVAVLALLGVKGTDLYQAKQDEKRNSEVLDVTREVVAGLVSLDYRRSKADLDRIKSVATGSFQQQFEQLATSFEQVLSSGEVLSTGSVKEAGIITADDDAARVLAAVSSIVKNTEAPDGQQRVYRMKVDLTAADHAWKVSNVEFVS</sequence>
<reference evidence="5" key="1">
    <citation type="submission" date="2022-10" db="EMBL/GenBank/DDBJ databases">
        <title>WGS of marine actinomycetes from Thailand.</title>
        <authorList>
            <person name="Thawai C."/>
        </authorList>
    </citation>
    <scope>NUCLEOTIDE SEQUENCE</scope>
    <source>
        <strain evidence="5">SW21</strain>
    </source>
</reference>
<dbReference type="Proteomes" id="UP001143347">
    <property type="component" value="Unassembled WGS sequence"/>
</dbReference>
<evidence type="ECO:0000313" key="6">
    <source>
        <dbReference type="Proteomes" id="UP001143347"/>
    </source>
</evidence>
<dbReference type="GO" id="GO:0016020">
    <property type="term" value="C:membrane"/>
    <property type="evidence" value="ECO:0007669"/>
    <property type="project" value="UniProtKB-SubCell"/>
</dbReference>
<gene>
    <name evidence="5" type="ORF">OSB52_23870</name>
</gene>
<evidence type="ECO:0000256" key="3">
    <source>
        <dbReference type="SAM" id="MobiDB-lite"/>
    </source>
</evidence>
<feature type="transmembrane region" description="Helical" evidence="4">
    <location>
        <begin position="38"/>
        <end position="56"/>
    </location>
</feature>
<keyword evidence="6" id="KW-1185">Reference proteome</keyword>
<comment type="subcellular location">
    <subcellularLocation>
        <location evidence="1">Membrane</location>
    </subcellularLocation>
</comment>
<evidence type="ECO:0000256" key="4">
    <source>
        <dbReference type="SAM" id="Phobius"/>
    </source>
</evidence>
<dbReference type="RefSeq" id="WP_026919819.1">
    <property type="nucleotide sequence ID" value="NZ_JAPKFM010000042.1"/>
</dbReference>
<keyword evidence="2 4" id="KW-0472">Membrane</keyword>
<keyword evidence="4" id="KW-0812">Transmembrane</keyword>
<comment type="caution">
    <text evidence="5">The sequence shown here is derived from an EMBL/GenBank/DDBJ whole genome shotgun (WGS) entry which is preliminary data.</text>
</comment>
<keyword evidence="4" id="KW-1133">Transmembrane helix</keyword>
<evidence type="ECO:0008006" key="7">
    <source>
        <dbReference type="Google" id="ProtNLM"/>
    </source>
</evidence>
<dbReference type="AlphaFoldDB" id="A0A9X3D9C3"/>
<protein>
    <recommendedName>
        <fullName evidence="7">Mce-associated membrane protein</fullName>
    </recommendedName>
</protein>